<dbReference type="EMBL" id="ML119121">
    <property type="protein sequence ID" value="RPB13712.1"/>
    <property type="molecule type" value="Genomic_DNA"/>
</dbReference>
<feature type="compositionally biased region" description="Low complexity" evidence="1">
    <location>
        <begin position="661"/>
        <end position="676"/>
    </location>
</feature>
<feature type="compositionally biased region" description="Basic and acidic residues" evidence="1">
    <location>
        <begin position="366"/>
        <end position="384"/>
    </location>
</feature>
<feature type="transmembrane region" description="Helical" evidence="2">
    <location>
        <begin position="12"/>
        <end position="28"/>
    </location>
</feature>
<protein>
    <submittedName>
        <fullName evidence="3">Uncharacterized protein</fullName>
    </submittedName>
</protein>
<feature type="transmembrane region" description="Helical" evidence="2">
    <location>
        <begin position="40"/>
        <end position="56"/>
    </location>
</feature>
<keyword evidence="4" id="KW-1185">Reference proteome</keyword>
<dbReference type="Proteomes" id="UP000277580">
    <property type="component" value="Unassembled WGS sequence"/>
</dbReference>
<feature type="region of interest" description="Disordered" evidence="1">
    <location>
        <begin position="1121"/>
        <end position="1142"/>
    </location>
</feature>
<sequence>MGFSVTLSKKAIFPLFIILVVFVGLIIKENQISLWESIKLSIISFFTFLISLTMLFDTAKPAEDQFDENVRIINQVKIINQEDGPRAALEVTPGAVSRVVPREAAPLLIPQSPVLVPSVLSPIIGRWKSEDKAKAELEEKTAAAAEKTASAAEAKRLKKQRKNKARKEKKNLKKQSVSESQSSGEDTRNEENQLVLYEEILSDDELNLNSALPNRYKNDDESLLSCAELKILYKYLASIEGDATFIRNTRFAIERFTKMIRRGELKCSEIVRNEEIKAHAVETKPSLRLGSTIEWKSPKGVMKGVKKCLPIDSKVSSASVEKEYQMGELKKAVSPTLKFEILTKDDKTSEMISQAPVKTSQFTVESIEKPDHKNTQQEKFKEIETSQASPKPSTEAVAPVSDEEIKETPKITAPTPVVNDVKEVWGLEKLFPPVVPSETKVVKTRAVATPRIPETRADKIKAWLAENGQPESTKVTESTVPLLIPDGAEESQVDETVSTDTTQVINQGPTKAGIQSVETVVVPAFVVSETKEFEELEILPPKVLESESIPELNELEASGIESPTLVDELSTAPIKLEGASSAEVMIPSTVGSPTPADEPLTALIELEVVSSTEGTIPSIVGHDQLKKQDEVYFGECDYLVQELEELLSQSAPEPNLQPEDSSQVQEEPQIPEEVSPTGPEVPQITITSAIQGALEPEKIQECTEIIAPAVELTADEAVPIGKMMRINIELGGNIIEDMDTQGPLESSSSQALGIAKLLTAHDWQTGGDDILEFLKNFDDSSLGVVSYNDLEPTAAPNEVLELSNDMEETTRPFDADFDLNYRCDENIDIEAIFNEILDQGELLSEDQMNVCQLANMDANGQTDVADHIMTEVMSSEHIPTVDGVEIDQLEFSENDLFRQEILAASIDESLLNQTQMVPEATVAIPANNEFEGQQNGADNEFQFEMPQEKFIPQLDTSLTASRSIEQFTPVSPESSILVSQLTTEQVSYQETIHPELSIENAALLLLRPTQEAFAPQSYTEKSPMAISQEVFNSQLVTEQQSTPVELAQPVDLAQQTFVPQVEIGRTSQKPTEKNISEPSTSVELFQGTIIPYLPVDQPISLATTQEPSRQITIKQSVSEFDIEQSPPAAPLEDTTQSTQEHQISQAVIPHPIFSTANLSSTTIDGTELDIPQKSLDSVINTFPFIFALQVTEKTSNKRCVEPDDDNDDDDEDENIQANMEVMMLTKRPVIPLRKKVLETTMVKVAPAVDMPMKPKSTTGIRMIMTAPTQSDKEISLKKRTKIEVAPETEELKAEPNYDSAKVNMQQQLNKTTTKLQAITMEKSVASARQRGMEIDDKGFFQLGLEKNKPRRRY</sequence>
<gene>
    <name evidence="3" type="ORF">P167DRAFT_604659</name>
</gene>
<evidence type="ECO:0000256" key="1">
    <source>
        <dbReference type="SAM" id="MobiDB-lite"/>
    </source>
</evidence>
<dbReference type="InParanoid" id="A0A3N4KWQ7"/>
<reference evidence="3 4" key="1">
    <citation type="journal article" date="2018" name="Nat. Ecol. Evol.">
        <title>Pezizomycetes genomes reveal the molecular basis of ectomycorrhizal truffle lifestyle.</title>
        <authorList>
            <person name="Murat C."/>
            <person name="Payen T."/>
            <person name="Noel B."/>
            <person name="Kuo A."/>
            <person name="Morin E."/>
            <person name="Chen J."/>
            <person name="Kohler A."/>
            <person name="Krizsan K."/>
            <person name="Balestrini R."/>
            <person name="Da Silva C."/>
            <person name="Montanini B."/>
            <person name="Hainaut M."/>
            <person name="Levati E."/>
            <person name="Barry K.W."/>
            <person name="Belfiori B."/>
            <person name="Cichocki N."/>
            <person name="Clum A."/>
            <person name="Dockter R.B."/>
            <person name="Fauchery L."/>
            <person name="Guy J."/>
            <person name="Iotti M."/>
            <person name="Le Tacon F."/>
            <person name="Lindquist E.A."/>
            <person name="Lipzen A."/>
            <person name="Malagnac F."/>
            <person name="Mello A."/>
            <person name="Molinier V."/>
            <person name="Miyauchi S."/>
            <person name="Poulain J."/>
            <person name="Riccioni C."/>
            <person name="Rubini A."/>
            <person name="Sitrit Y."/>
            <person name="Splivallo R."/>
            <person name="Traeger S."/>
            <person name="Wang M."/>
            <person name="Zifcakova L."/>
            <person name="Wipf D."/>
            <person name="Zambonelli A."/>
            <person name="Paolocci F."/>
            <person name="Nowrousian M."/>
            <person name="Ottonello S."/>
            <person name="Baldrian P."/>
            <person name="Spatafora J.W."/>
            <person name="Henrissat B."/>
            <person name="Nagy L.G."/>
            <person name="Aury J.M."/>
            <person name="Wincker P."/>
            <person name="Grigoriev I.V."/>
            <person name="Bonfante P."/>
            <person name="Martin F.M."/>
        </authorList>
    </citation>
    <scope>NUCLEOTIDE SEQUENCE [LARGE SCALE GENOMIC DNA]</scope>
    <source>
        <strain evidence="3 4">CCBAS932</strain>
    </source>
</reference>
<evidence type="ECO:0000313" key="4">
    <source>
        <dbReference type="Proteomes" id="UP000277580"/>
    </source>
</evidence>
<keyword evidence="2" id="KW-0472">Membrane</keyword>
<feature type="region of interest" description="Disordered" evidence="1">
    <location>
        <begin position="650"/>
        <end position="680"/>
    </location>
</feature>
<accession>A0A3N4KWQ7</accession>
<feature type="region of interest" description="Disordered" evidence="1">
    <location>
        <begin position="144"/>
        <end position="190"/>
    </location>
</feature>
<feature type="compositionally biased region" description="Basic residues" evidence="1">
    <location>
        <begin position="156"/>
        <end position="173"/>
    </location>
</feature>
<proteinExistence type="predicted"/>
<evidence type="ECO:0000256" key="2">
    <source>
        <dbReference type="SAM" id="Phobius"/>
    </source>
</evidence>
<name>A0A3N4KWQ7_9PEZI</name>
<dbReference type="OrthoDB" id="5397910at2759"/>
<feature type="region of interest" description="Disordered" evidence="1">
    <location>
        <begin position="360"/>
        <end position="409"/>
    </location>
</feature>
<evidence type="ECO:0000313" key="3">
    <source>
        <dbReference type="EMBL" id="RPB13712.1"/>
    </source>
</evidence>
<keyword evidence="2" id="KW-1133">Transmembrane helix</keyword>
<feature type="compositionally biased region" description="Polar residues" evidence="1">
    <location>
        <begin position="1133"/>
        <end position="1142"/>
    </location>
</feature>
<organism evidence="3 4">
    <name type="scientific">Morchella conica CCBAS932</name>
    <dbReference type="NCBI Taxonomy" id="1392247"/>
    <lineage>
        <taxon>Eukaryota</taxon>
        <taxon>Fungi</taxon>
        <taxon>Dikarya</taxon>
        <taxon>Ascomycota</taxon>
        <taxon>Pezizomycotina</taxon>
        <taxon>Pezizomycetes</taxon>
        <taxon>Pezizales</taxon>
        <taxon>Morchellaceae</taxon>
        <taxon>Morchella</taxon>
    </lineage>
</organism>
<keyword evidence="2" id="KW-0812">Transmembrane</keyword>